<feature type="compositionally biased region" description="Low complexity" evidence="2">
    <location>
        <begin position="678"/>
        <end position="697"/>
    </location>
</feature>
<keyword evidence="5" id="KW-1185">Reference proteome</keyword>
<feature type="region of interest" description="Disordered" evidence="2">
    <location>
        <begin position="202"/>
        <end position="222"/>
    </location>
</feature>
<gene>
    <name evidence="4" type="ORF">Agub_g5402</name>
</gene>
<reference evidence="4 5" key="1">
    <citation type="journal article" date="2021" name="Sci. Rep.">
        <title>Genome sequencing of the multicellular alga Astrephomene provides insights into convergent evolution of germ-soma differentiation.</title>
        <authorList>
            <person name="Yamashita S."/>
            <person name="Yamamoto K."/>
            <person name="Matsuzaki R."/>
            <person name="Suzuki S."/>
            <person name="Yamaguchi H."/>
            <person name="Hirooka S."/>
            <person name="Minakuchi Y."/>
            <person name="Miyagishima S."/>
            <person name="Kawachi M."/>
            <person name="Toyoda A."/>
            <person name="Nozaki H."/>
        </authorList>
    </citation>
    <scope>NUCLEOTIDE SEQUENCE [LARGE SCALE GENOMIC DNA]</scope>
    <source>
        <strain evidence="4 5">NIES-4017</strain>
    </source>
</reference>
<comment type="caution">
    <text evidence="1">Lacks conserved residue(s) required for the propagation of feature annotation.</text>
</comment>
<evidence type="ECO:0000313" key="4">
    <source>
        <dbReference type="EMBL" id="GFR44215.1"/>
    </source>
</evidence>
<comment type="caution">
    <text evidence="4">The sequence shown here is derived from an EMBL/GenBank/DDBJ whole genome shotgun (WGS) entry which is preliminary data.</text>
</comment>
<feature type="compositionally biased region" description="Pro residues" evidence="2">
    <location>
        <begin position="354"/>
        <end position="363"/>
    </location>
</feature>
<dbReference type="Gene3D" id="2.60.60.20">
    <property type="entry name" value="PLAT/LH2 domain"/>
    <property type="match status" value="1"/>
</dbReference>
<accession>A0AAD3DLU1</accession>
<evidence type="ECO:0000256" key="1">
    <source>
        <dbReference type="PROSITE-ProRule" id="PRU00152"/>
    </source>
</evidence>
<dbReference type="EMBL" id="BMAR01000007">
    <property type="protein sequence ID" value="GFR44215.1"/>
    <property type="molecule type" value="Genomic_DNA"/>
</dbReference>
<feature type="region of interest" description="Disordered" evidence="2">
    <location>
        <begin position="402"/>
        <end position="425"/>
    </location>
</feature>
<dbReference type="InterPro" id="IPR001024">
    <property type="entry name" value="PLAT/LH2_dom"/>
</dbReference>
<sequence>MATSPRRTGQQPPATATGSRAWRSQWKWHRAWLAKHAACRREHAAGGIQVSGGAGGVSAAQQQAAAAVPDAVDQPNRLECRMWPRVEAEEVPFIRAVVARETEQLLVSGLAPLELQPGTGDAAGLASGPLPSLAAPVTMPPGLPAQPTPLALAAAAGGELGKTTMPPAAAPRSPPIGPAPAAAAVSLAASRPLGEALEALESEGDPAALQPRPAAAPAAAAAAPQQSAGTPAVAVVAVAAGAATPGSVGAWGDHGAPRLGEAESAVSPGVHMSPLQAAAAAGADAAAVAPSLPLHHHTTAPVVGAAPLIASSPLPSGSTTPSAVPLPGASAGAHAAEVPVAGLDSSAHAAAGAAPPPPPPPAEQQPAAVTVVAAGEAAAGTGTAARPPAAAAAAAAAAEAAGGLPSDEGPAAGGQPAAEEAAAAVDTRSPLIESAPQLCKVPPLLSSVRILSYEVVLAAGAQLGNFDCINVRHDTQSEAVYLEKVEVHCATSEPPLVWEVTVRRWMQPGEVLAGLRADPCVWEEWDMQVDTETGVPSAVLYFNPNLQEYAWKAPPPAPFPSLPGALPHVQQVGAEGGARQQQAAAAGRDSCWPHPLPPLCGQRSGLRYLDTIREPGLFWTTNVRKHYGLGFGGDLGVPPGQQVRIRGQTCSHSIAVQARGGFKWVDPDDPKAPRLLLPSSPAGAGAGNSAAAPGGGNSSAPAAAVAAAASAIPAENGVTTAATGVGGAGGVVPGVRECVVLSYNLAPAARELGEQYMWFLAHVALDDSAGTPPAPVRFSLVKDETLVWAAWVKAAGEVVVCCEQLVGCRQLQLVVESDFSGGARCVWLDPCLLCAPLQDRALVAELEAAAPQNKTSDSAVREGKVRFMQEADGDVRYMAPAHCIPQEVRTWLQAEPISRKVARTSGTAKYRISVFTGAEKNGGTHGRVYVRLHGRSGREGAAAGEIKSNLVCINPDGAVLAEGSKFSLLEPLTLPLMAEVESISLHHVPPPGGLLGAAAGAAVGGTRDWNVQHVEISCEETGRTWYFVAGGWFMALATRQAEAHAEQNGQLKPSKLQPADAELRLQRVVSETEFKVVLHVLSSGKGVGMGIEEDIQMVVLGLTEDGYRQAPFTLPGKSVDHSHETRLLSSPHPLGELLSVELSCRQKGLLQARLQCVEHHHQIPPMVMLRPPPHQTLLLLLLLRVSYCGWRHSPTSA</sequence>
<feature type="region of interest" description="Disordered" evidence="2">
    <location>
        <begin position="344"/>
        <end position="367"/>
    </location>
</feature>
<proteinExistence type="predicted"/>
<feature type="compositionally biased region" description="Polar residues" evidence="2">
    <location>
        <begin position="1"/>
        <end position="18"/>
    </location>
</feature>
<evidence type="ECO:0000259" key="3">
    <source>
        <dbReference type="PROSITE" id="PS50095"/>
    </source>
</evidence>
<name>A0AAD3DLU1_9CHLO</name>
<dbReference type="PROSITE" id="PS50095">
    <property type="entry name" value="PLAT"/>
    <property type="match status" value="1"/>
</dbReference>
<protein>
    <recommendedName>
        <fullName evidence="3">PLAT domain-containing protein</fullName>
    </recommendedName>
</protein>
<feature type="compositionally biased region" description="Low complexity" evidence="2">
    <location>
        <begin position="402"/>
        <end position="424"/>
    </location>
</feature>
<dbReference type="AlphaFoldDB" id="A0AAD3DLU1"/>
<evidence type="ECO:0000256" key="2">
    <source>
        <dbReference type="SAM" id="MobiDB-lite"/>
    </source>
</evidence>
<evidence type="ECO:0000313" key="5">
    <source>
        <dbReference type="Proteomes" id="UP001054857"/>
    </source>
</evidence>
<dbReference type="Proteomes" id="UP001054857">
    <property type="component" value="Unassembled WGS sequence"/>
</dbReference>
<organism evidence="4 5">
    <name type="scientific">Astrephomene gubernaculifera</name>
    <dbReference type="NCBI Taxonomy" id="47775"/>
    <lineage>
        <taxon>Eukaryota</taxon>
        <taxon>Viridiplantae</taxon>
        <taxon>Chlorophyta</taxon>
        <taxon>core chlorophytes</taxon>
        <taxon>Chlorophyceae</taxon>
        <taxon>CS clade</taxon>
        <taxon>Chlamydomonadales</taxon>
        <taxon>Astrephomenaceae</taxon>
        <taxon>Astrephomene</taxon>
    </lineage>
</organism>
<feature type="region of interest" description="Disordered" evidence="2">
    <location>
        <begin position="666"/>
        <end position="697"/>
    </location>
</feature>
<feature type="domain" description="PLAT" evidence="3">
    <location>
        <begin position="908"/>
        <end position="1047"/>
    </location>
</feature>
<feature type="region of interest" description="Disordered" evidence="2">
    <location>
        <begin position="1"/>
        <end position="23"/>
    </location>
</feature>
<feature type="compositionally biased region" description="Low complexity" evidence="2">
    <location>
        <begin position="206"/>
        <end position="222"/>
    </location>
</feature>